<evidence type="ECO:0000256" key="4">
    <source>
        <dbReference type="ARBA" id="ARBA00022729"/>
    </source>
</evidence>
<dbReference type="GO" id="GO:0016020">
    <property type="term" value="C:membrane"/>
    <property type="evidence" value="ECO:0007669"/>
    <property type="project" value="UniProtKB-SubCell"/>
</dbReference>
<dbReference type="InterPro" id="IPR031152">
    <property type="entry name" value="PLXDC"/>
</dbReference>
<evidence type="ECO:0000313" key="7">
    <source>
        <dbReference type="EMBL" id="KPP60753.1"/>
    </source>
</evidence>
<organism evidence="7 8">
    <name type="scientific">Scleropages formosus</name>
    <name type="common">Asian bonytongue</name>
    <name type="synonym">Osteoglossum formosum</name>
    <dbReference type="NCBI Taxonomy" id="113540"/>
    <lineage>
        <taxon>Eukaryota</taxon>
        <taxon>Metazoa</taxon>
        <taxon>Chordata</taxon>
        <taxon>Craniata</taxon>
        <taxon>Vertebrata</taxon>
        <taxon>Euteleostomi</taxon>
        <taxon>Actinopterygii</taxon>
        <taxon>Neopterygii</taxon>
        <taxon>Teleostei</taxon>
        <taxon>Osteoglossocephala</taxon>
        <taxon>Osteoglossomorpha</taxon>
        <taxon>Osteoglossiformes</taxon>
        <taxon>Osteoglossidae</taxon>
        <taxon>Scleropages</taxon>
    </lineage>
</organism>
<keyword evidence="5" id="KW-1133">Transmembrane helix</keyword>
<protein>
    <submittedName>
        <fullName evidence="7">Uncharacterized protein</fullName>
    </submittedName>
</protein>
<dbReference type="AlphaFoldDB" id="A0A0N8JWF0"/>
<name>A0A0N8JWF0_SCLFO</name>
<sequence length="151" mass="16587">GVHSSSAWKDARAADPRRSRRDQPPPSGSVLSRNGQESMGGGGAGGLIIDTLPDNMTRIVATSHTPQEDSQKYYSWQSFGPGHRRTEELWVTLGTEQHNLVRVHGILSNTHRQAARVALSFDFPFYGHSLRQITIATGGTVVQRHAEFPES</sequence>
<keyword evidence="3" id="KW-0812">Transmembrane</keyword>
<evidence type="ECO:0000256" key="1">
    <source>
        <dbReference type="ARBA" id="ARBA00004479"/>
    </source>
</evidence>
<keyword evidence="4" id="KW-0732">Signal</keyword>
<comment type="caution">
    <text evidence="7">The sequence shown here is derived from an EMBL/GenBank/DDBJ whole genome shotgun (WGS) entry which is preliminary data.</text>
</comment>
<dbReference type="Proteomes" id="UP000034805">
    <property type="component" value="Unassembled WGS sequence"/>
</dbReference>
<reference evidence="7 8" key="1">
    <citation type="submission" date="2015-08" db="EMBL/GenBank/DDBJ databases">
        <title>The genome of the Asian arowana (Scleropages formosus).</title>
        <authorList>
            <person name="Tan M.H."/>
            <person name="Gan H.M."/>
            <person name="Croft L.J."/>
            <person name="Austin C.M."/>
        </authorList>
    </citation>
    <scope>NUCLEOTIDE SEQUENCE [LARGE SCALE GENOMIC DNA]</scope>
    <source>
        <strain evidence="7">Aro1</strain>
    </source>
</reference>
<dbReference type="EMBL" id="JARO02010374">
    <property type="protein sequence ID" value="KPP60753.1"/>
    <property type="molecule type" value="Genomic_DNA"/>
</dbReference>
<evidence type="ECO:0000313" key="8">
    <source>
        <dbReference type="Proteomes" id="UP000034805"/>
    </source>
</evidence>
<evidence type="ECO:0000256" key="5">
    <source>
        <dbReference type="ARBA" id="ARBA00022989"/>
    </source>
</evidence>
<proteinExistence type="inferred from homology"/>
<evidence type="ECO:0000256" key="3">
    <source>
        <dbReference type="ARBA" id="ARBA00022692"/>
    </source>
</evidence>
<feature type="non-terminal residue" evidence="7">
    <location>
        <position position="1"/>
    </location>
</feature>
<comment type="similarity">
    <text evidence="2">Belongs to the plexin family.</text>
</comment>
<dbReference type="PANTHER" id="PTHR13055:SF10">
    <property type="entry name" value="PLEXIN DOMAIN-CONTAINING PROTEIN 1"/>
    <property type="match status" value="1"/>
</dbReference>
<gene>
    <name evidence="7" type="ORF">Z043_121220</name>
</gene>
<feature type="compositionally biased region" description="Basic and acidic residues" evidence="6">
    <location>
        <begin position="9"/>
        <end position="23"/>
    </location>
</feature>
<evidence type="ECO:0000256" key="2">
    <source>
        <dbReference type="ARBA" id="ARBA00010297"/>
    </source>
</evidence>
<feature type="region of interest" description="Disordered" evidence="6">
    <location>
        <begin position="1"/>
        <end position="50"/>
    </location>
</feature>
<evidence type="ECO:0000256" key="6">
    <source>
        <dbReference type="SAM" id="MobiDB-lite"/>
    </source>
</evidence>
<dbReference type="PANTHER" id="PTHR13055">
    <property type="entry name" value="TUMOR ENDOTHELIAL MARKER 7 RELATED"/>
    <property type="match status" value="1"/>
</dbReference>
<comment type="subcellular location">
    <subcellularLocation>
        <location evidence="1">Membrane</location>
        <topology evidence="1">Single-pass type I membrane protein</topology>
    </subcellularLocation>
</comment>
<keyword evidence="5" id="KW-0472">Membrane</keyword>
<accession>A0A0N8JWF0</accession>